<sequence>MQTPNHQDPQRWIWGVLTPSGHPAGLGSYCPGLGMMSADRACPSLEDKSFFKNPVSANTLSLCSQHFQPSFWPSLPAPPLSEATQISTVRAPPGPFKPPALCSYPL</sequence>
<gene>
    <name evidence="1" type="ORF">MRATA1EN22A_LOCUS28151</name>
</gene>
<protein>
    <submittedName>
        <fullName evidence="1">Uncharacterized protein</fullName>
    </submittedName>
</protein>
<reference evidence="1" key="1">
    <citation type="submission" date="2023-05" db="EMBL/GenBank/DDBJ databases">
        <authorList>
            <consortium name="ELIXIR-Norway"/>
        </authorList>
    </citation>
    <scope>NUCLEOTIDE SEQUENCE</scope>
</reference>
<evidence type="ECO:0000313" key="1">
    <source>
        <dbReference type="EMBL" id="CAN0570499.1"/>
    </source>
</evidence>
<accession>A0AC60A8J3</accession>
<organism evidence="1 2">
    <name type="scientific">Rangifer tarandus platyrhynchus</name>
    <name type="common">Svalbard reindeer</name>
    <dbReference type="NCBI Taxonomy" id="3082113"/>
    <lineage>
        <taxon>Eukaryota</taxon>
        <taxon>Metazoa</taxon>
        <taxon>Chordata</taxon>
        <taxon>Craniata</taxon>
        <taxon>Vertebrata</taxon>
        <taxon>Euteleostomi</taxon>
        <taxon>Mammalia</taxon>
        <taxon>Eutheria</taxon>
        <taxon>Laurasiatheria</taxon>
        <taxon>Artiodactyla</taxon>
        <taxon>Ruminantia</taxon>
        <taxon>Pecora</taxon>
        <taxon>Cervidae</taxon>
        <taxon>Odocoileinae</taxon>
        <taxon>Rangifer</taxon>
    </lineage>
</organism>
<name>A0AC60A8J3_RANTA</name>
<dbReference type="Proteomes" id="UP001162501">
    <property type="component" value="Chromosome 9"/>
</dbReference>
<evidence type="ECO:0000313" key="2">
    <source>
        <dbReference type="Proteomes" id="UP001162501"/>
    </source>
</evidence>
<dbReference type="EMBL" id="OX596093">
    <property type="protein sequence ID" value="CAN0570499.1"/>
    <property type="molecule type" value="Genomic_DNA"/>
</dbReference>
<reference evidence="1" key="2">
    <citation type="submission" date="2025-03" db="EMBL/GenBank/DDBJ databases">
        <authorList>
            <consortium name="ELIXIR-Norway"/>
            <consortium name="Elixir Norway"/>
        </authorList>
    </citation>
    <scope>NUCLEOTIDE SEQUENCE</scope>
</reference>
<proteinExistence type="predicted"/>